<dbReference type="AlphaFoldDB" id="A0AA40AE85"/>
<comment type="caution">
    <text evidence="2">The sequence shown here is derived from an EMBL/GenBank/DDBJ whole genome shotgun (WGS) entry which is preliminary data.</text>
</comment>
<dbReference type="Proteomes" id="UP001172159">
    <property type="component" value="Unassembled WGS sequence"/>
</dbReference>
<keyword evidence="3" id="KW-1185">Reference proteome</keyword>
<accession>A0AA40AE85</accession>
<evidence type="ECO:0000313" key="2">
    <source>
        <dbReference type="EMBL" id="KAK0714210.1"/>
    </source>
</evidence>
<reference evidence="2" key="1">
    <citation type="submission" date="2023-06" db="EMBL/GenBank/DDBJ databases">
        <title>Genome-scale phylogeny and comparative genomics of the fungal order Sordariales.</title>
        <authorList>
            <consortium name="Lawrence Berkeley National Laboratory"/>
            <person name="Hensen N."/>
            <person name="Bonometti L."/>
            <person name="Westerberg I."/>
            <person name="Brannstrom I.O."/>
            <person name="Guillou S."/>
            <person name="Cros-Aarteil S."/>
            <person name="Calhoun S."/>
            <person name="Haridas S."/>
            <person name="Kuo A."/>
            <person name="Mondo S."/>
            <person name="Pangilinan J."/>
            <person name="Riley R."/>
            <person name="Labutti K."/>
            <person name="Andreopoulos B."/>
            <person name="Lipzen A."/>
            <person name="Chen C."/>
            <person name="Yanf M."/>
            <person name="Daum C."/>
            <person name="Ng V."/>
            <person name="Clum A."/>
            <person name="Steindorff A."/>
            <person name="Ohm R."/>
            <person name="Martin F."/>
            <person name="Silar P."/>
            <person name="Natvig D."/>
            <person name="Lalanne C."/>
            <person name="Gautier V."/>
            <person name="Ament-Velasquez S.L."/>
            <person name="Kruys A."/>
            <person name="Hutchinson M.I."/>
            <person name="Powell A.J."/>
            <person name="Barry K."/>
            <person name="Miller A.N."/>
            <person name="Grigoriev I.V."/>
            <person name="Debuchy R."/>
            <person name="Gladieux P."/>
            <person name="Thoren M.H."/>
            <person name="Johannesson H."/>
        </authorList>
    </citation>
    <scope>NUCLEOTIDE SEQUENCE</scope>
    <source>
        <strain evidence="2">CBS 540.89</strain>
    </source>
</reference>
<organism evidence="2 3">
    <name type="scientific">Apiosordaria backusii</name>
    <dbReference type="NCBI Taxonomy" id="314023"/>
    <lineage>
        <taxon>Eukaryota</taxon>
        <taxon>Fungi</taxon>
        <taxon>Dikarya</taxon>
        <taxon>Ascomycota</taxon>
        <taxon>Pezizomycotina</taxon>
        <taxon>Sordariomycetes</taxon>
        <taxon>Sordariomycetidae</taxon>
        <taxon>Sordariales</taxon>
        <taxon>Lasiosphaeriaceae</taxon>
        <taxon>Apiosordaria</taxon>
    </lineage>
</organism>
<sequence length="72" mass="8514">MSSTAFEEPIQPIDTMLDFFPTTPPKAYGERIANMEDMRKNHQERVARIKREQRQTKVTDDREETTTIRAEE</sequence>
<evidence type="ECO:0000256" key="1">
    <source>
        <dbReference type="SAM" id="MobiDB-lite"/>
    </source>
</evidence>
<gene>
    <name evidence="2" type="ORF">B0T21DRAFT_415451</name>
</gene>
<dbReference type="EMBL" id="JAUKTV010000015">
    <property type="protein sequence ID" value="KAK0714210.1"/>
    <property type="molecule type" value="Genomic_DNA"/>
</dbReference>
<proteinExistence type="predicted"/>
<evidence type="ECO:0000313" key="3">
    <source>
        <dbReference type="Proteomes" id="UP001172159"/>
    </source>
</evidence>
<protein>
    <submittedName>
        <fullName evidence="2">Uncharacterized protein</fullName>
    </submittedName>
</protein>
<name>A0AA40AE85_9PEZI</name>
<feature type="region of interest" description="Disordered" evidence="1">
    <location>
        <begin position="50"/>
        <end position="72"/>
    </location>
</feature>